<dbReference type="GeneID" id="19146600"/>
<feature type="domain" description="DUF7607" evidence="2">
    <location>
        <begin position="225"/>
        <end position="335"/>
    </location>
</feature>
<dbReference type="Proteomes" id="UP000053841">
    <property type="component" value="Unassembled WGS sequence"/>
</dbReference>
<organism evidence="3 4">
    <name type="scientific">Cochliobolus carbonum (strain 26-R-13)</name>
    <name type="common">Maize leaf spot fungus</name>
    <name type="synonym">Bipolaris zeicola</name>
    <dbReference type="NCBI Taxonomy" id="930089"/>
    <lineage>
        <taxon>Eukaryota</taxon>
        <taxon>Fungi</taxon>
        <taxon>Dikarya</taxon>
        <taxon>Ascomycota</taxon>
        <taxon>Pezizomycotina</taxon>
        <taxon>Dothideomycetes</taxon>
        <taxon>Pleosporomycetidae</taxon>
        <taxon>Pleosporales</taxon>
        <taxon>Pleosporineae</taxon>
        <taxon>Pleosporaceae</taxon>
        <taxon>Bipolaris</taxon>
    </lineage>
</organism>
<evidence type="ECO:0000313" key="4">
    <source>
        <dbReference type="Proteomes" id="UP000053841"/>
    </source>
</evidence>
<dbReference type="InterPro" id="IPR056026">
    <property type="entry name" value="DUF7607"/>
</dbReference>
<accession>W6XPM3</accession>
<protein>
    <recommendedName>
        <fullName evidence="2">DUF7607 domain-containing protein</fullName>
    </recommendedName>
</protein>
<sequence length="628" mass="70760">MSTNDPWLWSVDELVASLCHSPTLFINAGHSVDNIPDSSTLEIGLRAQNMTGKTLLTSFAMHEVVITNKLNISRISQRFALHAVIELLRRDSRGYHIQHATNTSEVPLNNNAPNTSPIAQIIRSPQVASNQRGTEPKRSRAEIIPAGPVRQTLQTQMQTHDTSNEFDHLLRWQNTAEDDEVIDFAVANIQQDDESIGTDEEDEEIDDPQEPDEVEVPSGRNKLPPEQIVNIINECIDAYSKSWKPNAGVPRGEEVDYDVHAMWDEAEASGQRKNLVQKYEEDHAYFSNRLNKLCDEIVNAAGSNPNEVRTQCRNLETTIQAMELAGWLREIYELEPVDSDDELAASADDISIASLPRPQAIAATEIINLDTSPEPSEIGEAVSTVEKPLQDVADSAGNLLSHQRRTLTPDFILRDIAGNSSSRHRQSPSPELAITQSIEPIVNKYHRPLHPNDPRHTPILRRYGDDPENASINSVRRWKWKDLTEHLDRKRIVSKTIFEMNGSGRESVRIRVQLIDKTCLLREIAACIDMLWRGESKLQGVLPRDMAKITRFTNIFLSWWFCRNYFDGPNASTAELEELKSCLSDGSAGASTFYDYLCRIMETTFSEQALQHPDQPSQAEIIEISDDD</sequence>
<dbReference type="HOGENOM" id="CLU_480724_0_0_1"/>
<dbReference type="KEGG" id="bze:COCCADRAFT_29609"/>
<feature type="compositionally biased region" description="Acidic residues" evidence="1">
    <location>
        <begin position="191"/>
        <end position="215"/>
    </location>
</feature>
<feature type="region of interest" description="Disordered" evidence="1">
    <location>
        <begin position="191"/>
        <end position="223"/>
    </location>
</feature>
<dbReference type="AlphaFoldDB" id="W6XPM3"/>
<keyword evidence="4" id="KW-1185">Reference proteome</keyword>
<dbReference type="OrthoDB" id="3533395at2759"/>
<proteinExistence type="predicted"/>
<evidence type="ECO:0000256" key="1">
    <source>
        <dbReference type="SAM" id="MobiDB-lite"/>
    </source>
</evidence>
<dbReference type="eggNOG" id="ENOG502RIRE">
    <property type="taxonomic scope" value="Eukaryota"/>
</dbReference>
<reference evidence="3 4" key="1">
    <citation type="journal article" date="2013" name="PLoS Genet.">
        <title>Comparative genome structure, secondary metabolite, and effector coding capacity across Cochliobolus pathogens.</title>
        <authorList>
            <person name="Condon B.J."/>
            <person name="Leng Y."/>
            <person name="Wu D."/>
            <person name="Bushley K.E."/>
            <person name="Ohm R.A."/>
            <person name="Otillar R."/>
            <person name="Martin J."/>
            <person name="Schackwitz W."/>
            <person name="Grimwood J."/>
            <person name="MohdZainudin N."/>
            <person name="Xue C."/>
            <person name="Wang R."/>
            <person name="Manning V.A."/>
            <person name="Dhillon B."/>
            <person name="Tu Z.J."/>
            <person name="Steffenson B.J."/>
            <person name="Salamov A."/>
            <person name="Sun H."/>
            <person name="Lowry S."/>
            <person name="LaButti K."/>
            <person name="Han J."/>
            <person name="Copeland A."/>
            <person name="Lindquist E."/>
            <person name="Barry K."/>
            <person name="Schmutz J."/>
            <person name="Baker S.E."/>
            <person name="Ciuffetti L.M."/>
            <person name="Grigoriev I.V."/>
            <person name="Zhong S."/>
            <person name="Turgeon B.G."/>
        </authorList>
    </citation>
    <scope>NUCLEOTIDE SEQUENCE [LARGE SCALE GENOMIC DNA]</scope>
    <source>
        <strain evidence="3 4">26-R-13</strain>
    </source>
</reference>
<dbReference type="EMBL" id="KI964756">
    <property type="protein sequence ID" value="EUC29292.1"/>
    <property type="molecule type" value="Genomic_DNA"/>
</dbReference>
<dbReference type="Pfam" id="PF24580">
    <property type="entry name" value="DUF7607"/>
    <property type="match status" value="1"/>
</dbReference>
<evidence type="ECO:0000313" key="3">
    <source>
        <dbReference type="EMBL" id="EUC29292.1"/>
    </source>
</evidence>
<gene>
    <name evidence="3" type="ORF">COCCADRAFT_29609</name>
</gene>
<dbReference type="RefSeq" id="XP_007716407.1">
    <property type="nucleotide sequence ID" value="XM_007718217.1"/>
</dbReference>
<dbReference type="STRING" id="930089.W6XPM3"/>
<evidence type="ECO:0000259" key="2">
    <source>
        <dbReference type="Pfam" id="PF24580"/>
    </source>
</evidence>
<name>W6XPM3_COCC2</name>